<name>A0ACD5WZ66_AVESA</name>
<organism evidence="1 2">
    <name type="scientific">Avena sativa</name>
    <name type="common">Oat</name>
    <dbReference type="NCBI Taxonomy" id="4498"/>
    <lineage>
        <taxon>Eukaryota</taxon>
        <taxon>Viridiplantae</taxon>
        <taxon>Streptophyta</taxon>
        <taxon>Embryophyta</taxon>
        <taxon>Tracheophyta</taxon>
        <taxon>Spermatophyta</taxon>
        <taxon>Magnoliopsida</taxon>
        <taxon>Liliopsida</taxon>
        <taxon>Poales</taxon>
        <taxon>Poaceae</taxon>
        <taxon>BOP clade</taxon>
        <taxon>Pooideae</taxon>
        <taxon>Poodae</taxon>
        <taxon>Poeae</taxon>
        <taxon>Poeae Chloroplast Group 1 (Aveneae type)</taxon>
        <taxon>Aveninae</taxon>
        <taxon>Avena</taxon>
    </lineage>
</organism>
<dbReference type="EnsemblPlants" id="AVESA.00010b.r2.4DG0718440.1">
    <property type="protein sequence ID" value="AVESA.00010b.r2.4DG0718440.1.CDS"/>
    <property type="gene ID" value="AVESA.00010b.r2.4DG0718440"/>
</dbReference>
<protein>
    <submittedName>
        <fullName evidence="1">Uncharacterized protein</fullName>
    </submittedName>
</protein>
<evidence type="ECO:0000313" key="1">
    <source>
        <dbReference type="EnsemblPlants" id="AVESA.00010b.r2.4DG0718440.1.CDS"/>
    </source>
</evidence>
<evidence type="ECO:0000313" key="2">
    <source>
        <dbReference type="Proteomes" id="UP001732700"/>
    </source>
</evidence>
<proteinExistence type="predicted"/>
<accession>A0ACD5WZ66</accession>
<sequence>MSHRRLLSFSAAAASGRLRRSLSTATSDSRGGWSWYMLEKTTMAVPTATGPSVRFADPPRVSELYMPESLFNLGGHTVPGRQSDVLRMLSGQAGSASQDGLLLLNYRDIRIMAPIVGMEQQGGRTRAFRELTGTALPDPAQVPDMAHFVFNPLTGEISSRLPDVRGPLKIGDGFEAGLLTQQADAGRGPPDRYAVAKLDGHVMLRFLSETGEWETVQVCSPCQLPPAGRQFSPNQEVLAFGGRLWWVDVTWGAVCADPFSDRPEPRFVELPSGSVLPADACERAIRSSIFVPHAQGKGNVLLSMRMPNMCRRVGVSGGCLRYVEVSEKEPFMLSSFVLDGSDSGWTLEHRVALSRLWVDGAHPWLPLQGLNRPQIGVLDPYEANVVHLVVGKHVVAVDMHKGEVTQHVPYTGHSTASILPCVVSPWLPTSQIPSSAGKKDVSKKTTLADVLVRSD</sequence>
<reference evidence="1" key="1">
    <citation type="submission" date="2021-05" db="EMBL/GenBank/DDBJ databases">
        <authorList>
            <person name="Scholz U."/>
            <person name="Mascher M."/>
            <person name="Fiebig A."/>
        </authorList>
    </citation>
    <scope>NUCLEOTIDE SEQUENCE [LARGE SCALE GENOMIC DNA]</scope>
</reference>
<dbReference type="Proteomes" id="UP001732700">
    <property type="component" value="Chromosome 4D"/>
</dbReference>
<keyword evidence="2" id="KW-1185">Reference proteome</keyword>
<reference evidence="1" key="2">
    <citation type="submission" date="2025-09" db="UniProtKB">
        <authorList>
            <consortium name="EnsemblPlants"/>
        </authorList>
    </citation>
    <scope>IDENTIFICATION</scope>
</reference>